<gene>
    <name evidence="1" type="ORF">ACFFF6_17935</name>
</gene>
<dbReference type="RefSeq" id="WP_376982868.1">
    <property type="nucleotide sequence ID" value="NZ_JBHLSV010000030.1"/>
</dbReference>
<accession>A0ABV6RGX9</accession>
<dbReference type="Proteomes" id="UP001589793">
    <property type="component" value="Unassembled WGS sequence"/>
</dbReference>
<dbReference type="Gene3D" id="3.40.30.10">
    <property type="entry name" value="Glutaredoxin"/>
    <property type="match status" value="1"/>
</dbReference>
<dbReference type="Pfam" id="PF05768">
    <property type="entry name" value="Glrx-like"/>
    <property type="match status" value="1"/>
</dbReference>
<comment type="caution">
    <text evidence="1">The sequence shown here is derived from an EMBL/GenBank/DDBJ whole genome shotgun (WGS) entry which is preliminary data.</text>
</comment>
<name>A0ABV6RGX9_9MICO</name>
<dbReference type="SUPFAM" id="SSF52833">
    <property type="entry name" value="Thioredoxin-like"/>
    <property type="match status" value="1"/>
</dbReference>
<protein>
    <submittedName>
        <fullName evidence="1">Glutaredoxin family protein</fullName>
    </submittedName>
</protein>
<proteinExistence type="predicted"/>
<dbReference type="InterPro" id="IPR036249">
    <property type="entry name" value="Thioredoxin-like_sf"/>
</dbReference>
<keyword evidence="2" id="KW-1185">Reference proteome</keyword>
<evidence type="ECO:0000313" key="1">
    <source>
        <dbReference type="EMBL" id="MFC0675834.1"/>
    </source>
</evidence>
<dbReference type="InterPro" id="IPR008554">
    <property type="entry name" value="Glutaredoxin-like"/>
</dbReference>
<organism evidence="1 2">
    <name type="scientific">Brachybacterium hainanense</name>
    <dbReference type="NCBI Taxonomy" id="1541174"/>
    <lineage>
        <taxon>Bacteria</taxon>
        <taxon>Bacillati</taxon>
        <taxon>Actinomycetota</taxon>
        <taxon>Actinomycetes</taxon>
        <taxon>Micrococcales</taxon>
        <taxon>Dermabacteraceae</taxon>
        <taxon>Brachybacterium</taxon>
    </lineage>
</organism>
<reference evidence="1 2" key="1">
    <citation type="submission" date="2024-09" db="EMBL/GenBank/DDBJ databases">
        <authorList>
            <person name="Sun Q."/>
            <person name="Mori K."/>
        </authorList>
    </citation>
    <scope>NUCLEOTIDE SEQUENCE [LARGE SCALE GENOMIC DNA]</scope>
    <source>
        <strain evidence="1 2">CICC 10874</strain>
    </source>
</reference>
<dbReference type="EMBL" id="JBHLSV010000030">
    <property type="protein sequence ID" value="MFC0675834.1"/>
    <property type="molecule type" value="Genomic_DNA"/>
</dbReference>
<sequence>MTSSTPAAPSSDARILYLTREGCHLCEVALPLVRAEAVRAGAELEVRDIDEDPALVRDWNDDVPVVFVDGQLHARYEVDPARLRACLAPLPWWRRLLPRR</sequence>
<evidence type="ECO:0000313" key="2">
    <source>
        <dbReference type="Proteomes" id="UP001589793"/>
    </source>
</evidence>